<feature type="transmembrane region" description="Helical" evidence="2">
    <location>
        <begin position="239"/>
        <end position="257"/>
    </location>
</feature>
<sequence length="259" mass="27195">MTLEENRLLALSHLHTLGLLTDAEHAQALAHPDLPNTALRTPSEALGWAAAKDIVAADALPGLRARAAPGAEDEAHRTVANAVAMVSGQAPAWVLFEIGLMAHRLEDGVTDSALDQLQALQLIDPVQHFQARSLLPEQEPEWAAPASPAATLAWAVRTGVLTPAQLQALATPMSAISPEGRQVVADALARTERGSGGHTKSVHTRTERSSSDGHTKTVHTRTVTWHSTGASSASGSPRAGKVIAVVAVVAVALYFLFAR</sequence>
<dbReference type="RefSeq" id="WP_153281530.1">
    <property type="nucleotide sequence ID" value="NZ_CP045644.1"/>
</dbReference>
<accession>A0A5Q0LZ96</accession>
<gene>
    <name evidence="3" type="ORF">GFK26_08020</name>
</gene>
<feature type="region of interest" description="Disordered" evidence="1">
    <location>
        <begin position="191"/>
        <end position="222"/>
    </location>
</feature>
<keyword evidence="2" id="KW-0812">Transmembrane</keyword>
<protein>
    <submittedName>
        <fullName evidence="3">Uncharacterized protein</fullName>
    </submittedName>
</protein>
<organism evidence="3 4">
    <name type="scientific">Variovorax paradoxus</name>
    <dbReference type="NCBI Taxonomy" id="34073"/>
    <lineage>
        <taxon>Bacteria</taxon>
        <taxon>Pseudomonadati</taxon>
        <taxon>Pseudomonadota</taxon>
        <taxon>Betaproteobacteria</taxon>
        <taxon>Burkholderiales</taxon>
        <taxon>Comamonadaceae</taxon>
        <taxon>Variovorax</taxon>
    </lineage>
</organism>
<reference evidence="3 4" key="1">
    <citation type="submission" date="2019-10" db="EMBL/GenBank/DDBJ databases">
        <title>Complete genome sequence of Variovorax paradoxus 5C-2.</title>
        <authorList>
            <person name="Gogoleva N.E."/>
            <person name="Balkin A.S."/>
        </authorList>
    </citation>
    <scope>NUCLEOTIDE SEQUENCE [LARGE SCALE GENOMIC DNA]</scope>
    <source>
        <strain evidence="3 4">5C-2</strain>
    </source>
</reference>
<evidence type="ECO:0000256" key="1">
    <source>
        <dbReference type="SAM" id="MobiDB-lite"/>
    </source>
</evidence>
<keyword evidence="2" id="KW-1133">Transmembrane helix</keyword>
<keyword evidence="2" id="KW-0472">Membrane</keyword>
<dbReference type="AlphaFoldDB" id="A0A5Q0LZ96"/>
<dbReference type="Proteomes" id="UP000326780">
    <property type="component" value="Chromosome"/>
</dbReference>
<feature type="compositionally biased region" description="Basic and acidic residues" evidence="1">
    <location>
        <begin position="204"/>
        <end position="215"/>
    </location>
</feature>
<proteinExistence type="predicted"/>
<evidence type="ECO:0000313" key="4">
    <source>
        <dbReference type="Proteomes" id="UP000326780"/>
    </source>
</evidence>
<name>A0A5Q0LZ96_VARPD</name>
<evidence type="ECO:0000313" key="3">
    <source>
        <dbReference type="EMBL" id="QFZ82711.1"/>
    </source>
</evidence>
<dbReference type="EMBL" id="CP045644">
    <property type="protein sequence ID" value="QFZ82711.1"/>
    <property type="molecule type" value="Genomic_DNA"/>
</dbReference>
<evidence type="ECO:0000256" key="2">
    <source>
        <dbReference type="SAM" id="Phobius"/>
    </source>
</evidence>